<keyword evidence="3" id="KW-1185">Reference proteome</keyword>
<proteinExistence type="predicted"/>
<protein>
    <submittedName>
        <fullName evidence="2">Uncharacterized protein</fullName>
    </submittedName>
</protein>
<evidence type="ECO:0000313" key="2">
    <source>
        <dbReference type="EMBL" id="OZJ01613.1"/>
    </source>
</evidence>
<evidence type="ECO:0000313" key="3">
    <source>
        <dbReference type="Proteomes" id="UP000242875"/>
    </source>
</evidence>
<organism evidence="2 3">
    <name type="scientific">Bifiguratus adelaidae</name>
    <dbReference type="NCBI Taxonomy" id="1938954"/>
    <lineage>
        <taxon>Eukaryota</taxon>
        <taxon>Fungi</taxon>
        <taxon>Fungi incertae sedis</taxon>
        <taxon>Mucoromycota</taxon>
        <taxon>Mucoromycotina</taxon>
        <taxon>Endogonomycetes</taxon>
        <taxon>Endogonales</taxon>
        <taxon>Endogonales incertae sedis</taxon>
        <taxon>Bifiguratus</taxon>
    </lineage>
</organism>
<evidence type="ECO:0000256" key="1">
    <source>
        <dbReference type="SAM" id="SignalP"/>
    </source>
</evidence>
<dbReference type="AlphaFoldDB" id="A0A261XTG9"/>
<sequence length="377" mass="42777">MLFTYPLLLLSFVVATLAQEPSNEELVHWRIKELKAWLTDHGIDYNQYHLPEKHDYIQLVERVRDGTFDAAHQDDSLFRGYGGAEEGDQKVFSKVSDDDTMVESTKNAVHLSPGQASVLRAEKRKFMDALKARLEASGLKDDVIEPAVHKAGASMGHISDWTQITEDYTTSFVRTLRTQLAFHLDEAKLTQVLDDVESDLADLTANLILYSGNTTSRLDHILEDIKTYLKSFGWPKDKVERVLALIRQPLERLEQSGTVEGTLSELKKVLEQSKEVPQQWNDIVEYVRHYLAELTGSSESDRPTTSSILETVKNNLEASQSWTEDQVNQVMDYVRQNFEQPSESWLDKIAHVLGGHEAAEKVKEVIHKAEGQPKSEL</sequence>
<accession>A0A261XTG9</accession>
<gene>
    <name evidence="2" type="ORF">BZG36_05328</name>
</gene>
<dbReference type="EMBL" id="MVBO01000286">
    <property type="protein sequence ID" value="OZJ01613.1"/>
    <property type="molecule type" value="Genomic_DNA"/>
</dbReference>
<feature type="signal peptide" evidence="1">
    <location>
        <begin position="1"/>
        <end position="18"/>
    </location>
</feature>
<dbReference type="Proteomes" id="UP000242875">
    <property type="component" value="Unassembled WGS sequence"/>
</dbReference>
<comment type="caution">
    <text evidence="2">The sequence shown here is derived from an EMBL/GenBank/DDBJ whole genome shotgun (WGS) entry which is preliminary data.</text>
</comment>
<name>A0A261XTG9_9FUNG</name>
<feature type="chain" id="PRO_5012672734" evidence="1">
    <location>
        <begin position="19"/>
        <end position="377"/>
    </location>
</feature>
<keyword evidence="1" id="KW-0732">Signal</keyword>
<reference evidence="2 3" key="1">
    <citation type="journal article" date="2017" name="Mycologia">
        <title>Bifiguratus adelaidae, gen. et sp. nov., a new member of Mucoromycotina in endophytic and soil-dwelling habitats.</title>
        <authorList>
            <person name="Torres-Cruz T.J."/>
            <person name="Billingsley Tobias T.L."/>
            <person name="Almatruk M."/>
            <person name="Hesse C."/>
            <person name="Kuske C.R."/>
            <person name="Desiro A."/>
            <person name="Benucci G.M."/>
            <person name="Bonito G."/>
            <person name="Stajich J.E."/>
            <person name="Dunlap C."/>
            <person name="Arnold A.E."/>
            <person name="Porras-Alfaro A."/>
        </authorList>
    </citation>
    <scope>NUCLEOTIDE SEQUENCE [LARGE SCALE GENOMIC DNA]</scope>
    <source>
        <strain evidence="2 3">AZ0501</strain>
    </source>
</reference>